<evidence type="ECO:0000313" key="1">
    <source>
        <dbReference type="EMBL" id="PXX66603.1"/>
    </source>
</evidence>
<name>A0A318KHJ4_9NOCA</name>
<keyword evidence="2" id="KW-1185">Reference proteome</keyword>
<dbReference type="AlphaFoldDB" id="A0A318KHJ4"/>
<gene>
    <name evidence="1" type="ORF">DFR70_103352</name>
</gene>
<evidence type="ECO:0000313" key="2">
    <source>
        <dbReference type="Proteomes" id="UP000247569"/>
    </source>
</evidence>
<dbReference type="Proteomes" id="UP000247569">
    <property type="component" value="Unassembled WGS sequence"/>
</dbReference>
<sequence length="507" mass="55253">MLETRDAMDLDALERRVAADRYAALDRSIEADLRLATSLVDLAKGFIATKTNGSVRDRTRDALAPAEEAVAIRLRLLSTGQVLNARLAGELNEALRSVELAARHSGRRELATTTIRRACDTYRHVARIHPEVAGLCADGLSKCGVWLGRLDQDAAVAATEEAARIRSALAAANPELSGKYLASLSTLLRTLMVGRSRKQALSMYRERYSAFTSMGMSIRLRACGIQDLDLTPKSYKALAELGCRTLEQAGRLTQQQILFKSSGDLSTVEEINWKLALVGLRPLLPGAEPDPPSMPVQIGTGFGALSVYCPVPDAIAQIRAAIIGAYATDDAYPLDRVSYFGGREDRWKITDAEVNTAEKLGDDVVLIDQPYGGWVTVMSLNWELTPVGKHPLAMRLSQDWPVAAITVTEHVAYELCWYEHGAATQYAALGRPAGQAPLDKPLAPLDFKMLADLNADRANETKLRAAFGNTQMFANLTYLPSSGLRQISATTPLAEHGDRALFFRTTP</sequence>
<comment type="caution">
    <text evidence="1">The sequence shown here is derived from an EMBL/GenBank/DDBJ whole genome shotgun (WGS) entry which is preliminary data.</text>
</comment>
<protein>
    <submittedName>
        <fullName evidence="1">Uncharacterized protein</fullName>
    </submittedName>
</protein>
<reference evidence="1 2" key="1">
    <citation type="submission" date="2018-05" db="EMBL/GenBank/DDBJ databases">
        <title>Genomic Encyclopedia of Type Strains, Phase IV (KMG-IV): sequencing the most valuable type-strain genomes for metagenomic binning, comparative biology and taxonomic classification.</title>
        <authorList>
            <person name="Goeker M."/>
        </authorList>
    </citation>
    <scope>NUCLEOTIDE SEQUENCE [LARGE SCALE GENOMIC DNA]</scope>
    <source>
        <strain evidence="1 2">DSM 44704</strain>
    </source>
</reference>
<proteinExistence type="predicted"/>
<dbReference type="RefSeq" id="WP_246002843.1">
    <property type="nucleotide sequence ID" value="NZ_QJKF01000003.1"/>
</dbReference>
<dbReference type="EMBL" id="QJKF01000003">
    <property type="protein sequence ID" value="PXX66603.1"/>
    <property type="molecule type" value="Genomic_DNA"/>
</dbReference>
<accession>A0A318KHJ4</accession>
<organism evidence="1 2">
    <name type="scientific">Nocardia tenerifensis</name>
    <dbReference type="NCBI Taxonomy" id="228006"/>
    <lineage>
        <taxon>Bacteria</taxon>
        <taxon>Bacillati</taxon>
        <taxon>Actinomycetota</taxon>
        <taxon>Actinomycetes</taxon>
        <taxon>Mycobacteriales</taxon>
        <taxon>Nocardiaceae</taxon>
        <taxon>Nocardia</taxon>
    </lineage>
</organism>